<dbReference type="PANTHER" id="PTHR42110:SF1">
    <property type="entry name" value="L-ASPARAGINASE, PUTATIVE (AFU_ORTHOLOGUE AFUA_3G11890)-RELATED"/>
    <property type="match status" value="1"/>
</dbReference>
<organism evidence="1">
    <name type="scientific">Desulfobacca acetoxidans</name>
    <dbReference type="NCBI Taxonomy" id="60893"/>
    <lineage>
        <taxon>Bacteria</taxon>
        <taxon>Pseudomonadati</taxon>
        <taxon>Thermodesulfobacteriota</taxon>
        <taxon>Desulfobaccia</taxon>
        <taxon>Desulfobaccales</taxon>
        <taxon>Desulfobaccaceae</taxon>
        <taxon>Desulfobacca</taxon>
    </lineage>
</organism>
<accession>A0A7V6DP48</accession>
<dbReference type="EMBL" id="DTGR01000056">
    <property type="protein sequence ID" value="HHS28811.1"/>
    <property type="molecule type" value="Genomic_DNA"/>
</dbReference>
<dbReference type="PANTHER" id="PTHR42110">
    <property type="entry name" value="L-ASPARAGINASE, PUTATIVE (AFU_ORTHOLOGUE AFUA_3G11890)-RELATED"/>
    <property type="match status" value="1"/>
</dbReference>
<proteinExistence type="predicted"/>
<dbReference type="Pfam" id="PF06089">
    <property type="entry name" value="Asparaginase_II"/>
    <property type="match status" value="1"/>
</dbReference>
<dbReference type="InterPro" id="IPR010349">
    <property type="entry name" value="Asparaginase_II"/>
</dbReference>
<name>A0A7V6DP48_9BACT</name>
<dbReference type="AlphaFoldDB" id="A0A7V6DP48"/>
<protein>
    <submittedName>
        <fullName evidence="1">Asparaginase</fullName>
    </submittedName>
</protein>
<evidence type="ECO:0000313" key="1">
    <source>
        <dbReference type="EMBL" id="HHS28811.1"/>
    </source>
</evidence>
<gene>
    <name evidence="1" type="ORF">ENV52_03805</name>
</gene>
<sequence length="333" mass="35320">MPQNCPPVLVEVTRGSEVECRHRGEIAVVDKDGNLRTGLGDPATLVCMRSLAKPFQALPLITTGAAQAFGFGSEELALMSGSLSGQDFQVDLVKKILARLDLTPAALQCGSHPPLHRPTAKALAEAGEKPTALHHTCAGKHASMLALSVYHSWPVADYLRPSHPVQQLILNTVADMVGLNPHDIPVALDGCSAPVFYVPLANIARGFARLAAAPFDSPEGRIMAACVSHPRHIAGDGRLETTIMQTLPSRVFAKTGAEGGFALALAEEGLGVALKIEDGASRPLGPAIIEVLQQLGILAAEAQTALEAQWRPLIHNHRKQEVGMLRPAFTLDV</sequence>
<comment type="caution">
    <text evidence="1">The sequence shown here is derived from an EMBL/GenBank/DDBJ whole genome shotgun (WGS) entry which is preliminary data.</text>
</comment>
<reference evidence="1" key="1">
    <citation type="journal article" date="2020" name="mSystems">
        <title>Genome- and Community-Level Interaction Insights into Carbon Utilization and Element Cycling Functions of Hydrothermarchaeota in Hydrothermal Sediment.</title>
        <authorList>
            <person name="Zhou Z."/>
            <person name="Liu Y."/>
            <person name="Xu W."/>
            <person name="Pan J."/>
            <person name="Luo Z.H."/>
            <person name="Li M."/>
        </authorList>
    </citation>
    <scope>NUCLEOTIDE SEQUENCE [LARGE SCALE GENOMIC DNA]</scope>
    <source>
        <strain evidence="1">SpSt-767</strain>
    </source>
</reference>